<name>A0ABT4WJT0_9FLAO</name>
<dbReference type="GO" id="GO:0003677">
    <property type="term" value="F:DNA binding"/>
    <property type="evidence" value="ECO:0007669"/>
    <property type="project" value="UniProtKB-KW"/>
</dbReference>
<evidence type="ECO:0000313" key="2">
    <source>
        <dbReference type="EMBL" id="MDA6072777.1"/>
    </source>
</evidence>
<dbReference type="RefSeq" id="WP_271338733.1">
    <property type="nucleotide sequence ID" value="NZ_JAMZNK010000084.1"/>
</dbReference>
<evidence type="ECO:0000259" key="1">
    <source>
        <dbReference type="Pfam" id="PF17293"/>
    </source>
</evidence>
<dbReference type="Proteomes" id="UP001212170">
    <property type="component" value="Unassembled WGS sequence"/>
</dbReference>
<proteinExistence type="predicted"/>
<sequence>MGSTFGVLFYLKTQKTTIQGSAPICARVTVNGKRTEISVKRSVKAAEWDERKGMAKGNRKEITELNIFLNQFKAKIINTYQQMVLNDVAIDGPAIRDRVRHEQSGSNIVISD</sequence>
<gene>
    <name evidence="2" type="ORF">NJT12_24445</name>
</gene>
<keyword evidence="3" id="KW-1185">Reference proteome</keyword>
<dbReference type="Pfam" id="PF17293">
    <property type="entry name" value="Arm-DNA-bind_5"/>
    <property type="match status" value="1"/>
</dbReference>
<protein>
    <submittedName>
        <fullName evidence="2">Arm DNA-binding domain-containing protein</fullName>
    </submittedName>
</protein>
<dbReference type="InterPro" id="IPR035386">
    <property type="entry name" value="Arm-DNA-bind_5"/>
</dbReference>
<feature type="domain" description="Arm DNA-binding" evidence="1">
    <location>
        <begin position="9"/>
        <end position="89"/>
    </location>
</feature>
<accession>A0ABT4WJT0</accession>
<evidence type="ECO:0000313" key="3">
    <source>
        <dbReference type="Proteomes" id="UP001212170"/>
    </source>
</evidence>
<comment type="caution">
    <text evidence="2">The sequence shown here is derived from an EMBL/GenBank/DDBJ whole genome shotgun (WGS) entry which is preliminary data.</text>
</comment>
<keyword evidence="2" id="KW-0238">DNA-binding</keyword>
<organism evidence="2 3">
    <name type="scientific">Flavobacterium azizsancarii</name>
    <dbReference type="NCBI Taxonomy" id="2961580"/>
    <lineage>
        <taxon>Bacteria</taxon>
        <taxon>Pseudomonadati</taxon>
        <taxon>Bacteroidota</taxon>
        <taxon>Flavobacteriia</taxon>
        <taxon>Flavobacteriales</taxon>
        <taxon>Flavobacteriaceae</taxon>
        <taxon>Flavobacterium</taxon>
    </lineage>
</organism>
<dbReference type="EMBL" id="JAMZNK010000084">
    <property type="protein sequence ID" value="MDA6072777.1"/>
    <property type="molecule type" value="Genomic_DNA"/>
</dbReference>
<reference evidence="2 3" key="1">
    <citation type="journal article" date="2023" name="Chemosphere">
        <title>Whole genome analysis of Flavobacterium aziz-sancarii sp. nov., isolated from Ardley Island (Antarctica), revealed a rich resistome and bioremediation potential.</title>
        <authorList>
            <person name="Otur C."/>
            <person name="Okay S."/>
            <person name="Kurt-Kizildogan A."/>
        </authorList>
    </citation>
    <scope>NUCLEOTIDE SEQUENCE [LARGE SCALE GENOMIC DNA]</scope>
    <source>
        <strain evidence="2 3">AC</strain>
    </source>
</reference>